<organism evidence="2 3">
    <name type="scientific">Mesotoga prima</name>
    <dbReference type="NCBI Taxonomy" id="1184387"/>
    <lineage>
        <taxon>Bacteria</taxon>
        <taxon>Thermotogati</taxon>
        <taxon>Thermotogota</taxon>
        <taxon>Thermotogae</taxon>
        <taxon>Kosmotogales</taxon>
        <taxon>Kosmotogaceae</taxon>
        <taxon>Mesotoga</taxon>
    </lineage>
</organism>
<dbReference type="CDD" id="cd04301">
    <property type="entry name" value="NAT_SF"/>
    <property type="match status" value="1"/>
</dbReference>
<dbReference type="PANTHER" id="PTHR43415:SF3">
    <property type="entry name" value="GNAT-FAMILY ACETYLTRANSFERASE"/>
    <property type="match status" value="1"/>
</dbReference>
<dbReference type="InterPro" id="IPR016181">
    <property type="entry name" value="Acyl_CoA_acyltransferase"/>
</dbReference>
<dbReference type="GO" id="GO:0016747">
    <property type="term" value="F:acyltransferase activity, transferring groups other than amino-acyl groups"/>
    <property type="evidence" value="ECO:0007669"/>
    <property type="project" value="InterPro"/>
</dbReference>
<evidence type="ECO:0000313" key="2">
    <source>
        <dbReference type="EMBL" id="KUK79682.1"/>
    </source>
</evidence>
<keyword evidence="2" id="KW-0808">Transferase</keyword>
<comment type="caution">
    <text evidence="2">The sequence shown here is derived from an EMBL/GenBank/DDBJ whole genome shotgun (WGS) entry which is preliminary data.</text>
</comment>
<keyword evidence="2" id="KW-0687">Ribonucleoprotein</keyword>
<dbReference type="EMBL" id="LGGP01000246">
    <property type="protein sequence ID" value="KUK79682.1"/>
    <property type="molecule type" value="Genomic_DNA"/>
</dbReference>
<dbReference type="AlphaFoldDB" id="A0A101HMM7"/>
<proteinExistence type="predicted"/>
<dbReference type="SUPFAM" id="SSF55729">
    <property type="entry name" value="Acyl-CoA N-acyltransferases (Nat)"/>
    <property type="match status" value="1"/>
</dbReference>
<sequence length="194" mass="22007">MKSSPSRRVLKERVLKNDRSCLFRTADKEDAKRIVAYINSIAGESDYLSFGRDELTLSEEAERQIIASFNEQANSLMAVAECEDKLIGLITMQGGSRQRIYHWAEIALSVSKPYWGMGIGKTLIGLALEHAQSSGITRIGLKVRSDNDRARCLYSKLGFEIEGTLKRYMRIGDEYFDFYQMGRDVKSLSSEENK</sequence>
<dbReference type="Pfam" id="PF00583">
    <property type="entry name" value="Acetyltransf_1"/>
    <property type="match status" value="1"/>
</dbReference>
<dbReference type="PATRIC" id="fig|1184387.3.peg.1781"/>
<keyword evidence="2" id="KW-0689">Ribosomal protein</keyword>
<name>A0A101HMM7_9BACT</name>
<evidence type="ECO:0000259" key="1">
    <source>
        <dbReference type="PROSITE" id="PS51186"/>
    </source>
</evidence>
<dbReference type="GO" id="GO:0005840">
    <property type="term" value="C:ribosome"/>
    <property type="evidence" value="ECO:0007669"/>
    <property type="project" value="UniProtKB-KW"/>
</dbReference>
<dbReference type="InterPro" id="IPR000182">
    <property type="entry name" value="GNAT_dom"/>
</dbReference>
<dbReference type="Gene3D" id="3.40.630.30">
    <property type="match status" value="1"/>
</dbReference>
<evidence type="ECO:0000313" key="3">
    <source>
        <dbReference type="Proteomes" id="UP000054092"/>
    </source>
</evidence>
<gene>
    <name evidence="2" type="ORF">XD94_1322</name>
</gene>
<feature type="domain" description="N-acetyltransferase" evidence="1">
    <location>
        <begin position="21"/>
        <end position="186"/>
    </location>
</feature>
<protein>
    <submittedName>
        <fullName evidence="2">Acetyltransferase, ribosomal protein N-acetylase</fullName>
    </submittedName>
</protein>
<reference evidence="3" key="1">
    <citation type="journal article" date="2015" name="MBio">
        <title>Genome-Resolved Metagenomic Analysis Reveals Roles for Candidate Phyla and Other Microbial Community Members in Biogeochemical Transformations in Oil Reservoirs.</title>
        <authorList>
            <person name="Hu P."/>
            <person name="Tom L."/>
            <person name="Singh A."/>
            <person name="Thomas B.C."/>
            <person name="Baker B.J."/>
            <person name="Piceno Y.M."/>
            <person name="Andersen G.L."/>
            <person name="Banfield J.F."/>
        </authorList>
    </citation>
    <scope>NUCLEOTIDE SEQUENCE [LARGE SCALE GENOMIC DNA]</scope>
</reference>
<accession>A0A101HMM7</accession>
<dbReference type="PROSITE" id="PS51186">
    <property type="entry name" value="GNAT"/>
    <property type="match status" value="1"/>
</dbReference>
<dbReference type="Proteomes" id="UP000054092">
    <property type="component" value="Unassembled WGS sequence"/>
</dbReference>
<dbReference type="PANTHER" id="PTHR43415">
    <property type="entry name" value="SPERMIDINE N(1)-ACETYLTRANSFERASE"/>
    <property type="match status" value="1"/>
</dbReference>